<reference evidence="1 2" key="1">
    <citation type="submission" date="2013-10" db="EMBL/GenBank/DDBJ databases">
        <title>Salinisphaera halophila YIM 95161 Genome Sequencing.</title>
        <authorList>
            <person name="Lai Q."/>
            <person name="Li C."/>
            <person name="Shao Z."/>
        </authorList>
    </citation>
    <scope>NUCLEOTIDE SEQUENCE [LARGE SCALE GENOMIC DNA]</scope>
    <source>
        <strain evidence="1 2">YIM 95161</strain>
    </source>
</reference>
<accession>A0A423PDQ4</accession>
<dbReference type="AlphaFoldDB" id="A0A423PDQ4"/>
<dbReference type="Proteomes" id="UP000285123">
    <property type="component" value="Unassembled WGS sequence"/>
</dbReference>
<protein>
    <submittedName>
        <fullName evidence="1">Uncharacterized protein</fullName>
    </submittedName>
</protein>
<organism evidence="1 2">
    <name type="scientific">Salinisphaera orenii YIM 95161</name>
    <dbReference type="NCBI Taxonomy" id="1051139"/>
    <lineage>
        <taxon>Bacteria</taxon>
        <taxon>Pseudomonadati</taxon>
        <taxon>Pseudomonadota</taxon>
        <taxon>Gammaproteobacteria</taxon>
        <taxon>Salinisphaerales</taxon>
        <taxon>Salinisphaeraceae</taxon>
        <taxon>Salinisphaera</taxon>
    </lineage>
</organism>
<dbReference type="EMBL" id="AYKF01000143">
    <property type="protein sequence ID" value="ROO23153.1"/>
    <property type="molecule type" value="Genomic_DNA"/>
</dbReference>
<dbReference type="RefSeq" id="WP_123592553.1">
    <property type="nucleotide sequence ID" value="NZ_AYKF01000143.1"/>
</dbReference>
<comment type="caution">
    <text evidence="1">The sequence shown here is derived from an EMBL/GenBank/DDBJ whole genome shotgun (WGS) entry which is preliminary data.</text>
</comment>
<proteinExistence type="predicted"/>
<evidence type="ECO:0000313" key="1">
    <source>
        <dbReference type="EMBL" id="ROO23153.1"/>
    </source>
</evidence>
<sequence length="97" mass="10109">MLAQRSHLVGKSARLGDDAGQVVAMYGPAITCATKTATDQKAAAPDHRQGEATVTMGFASKASVGASMRVGLMNGPRQVSRVRTDISIVVPEPQESI</sequence>
<gene>
    <name evidence="1" type="ORF">SAHL_16820</name>
</gene>
<name>A0A423PDQ4_9GAMM</name>
<evidence type="ECO:0000313" key="2">
    <source>
        <dbReference type="Proteomes" id="UP000285123"/>
    </source>
</evidence>